<dbReference type="InterPro" id="IPR022907">
    <property type="entry name" value="VapC_family"/>
</dbReference>
<dbReference type="InterPro" id="IPR002716">
    <property type="entry name" value="PIN_dom"/>
</dbReference>
<evidence type="ECO:0000256" key="5">
    <source>
        <dbReference type="HAMAP-Rule" id="MF_00265"/>
    </source>
</evidence>
<accession>A0AA35G7Z6</accession>
<feature type="binding site" evidence="5">
    <location>
        <position position="6"/>
    </location>
    <ligand>
        <name>Mg(2+)</name>
        <dbReference type="ChEBI" id="CHEBI:18420"/>
    </ligand>
</feature>
<proteinExistence type="inferred from homology"/>
<evidence type="ECO:0000256" key="4">
    <source>
        <dbReference type="ARBA" id="ARBA00022801"/>
    </source>
</evidence>
<dbReference type="InterPro" id="IPR039018">
    <property type="entry name" value="VapC20-like"/>
</dbReference>
<dbReference type="GO" id="GO:0004521">
    <property type="term" value="F:RNA endonuclease activity"/>
    <property type="evidence" value="ECO:0007669"/>
    <property type="project" value="InterPro"/>
</dbReference>
<dbReference type="AlphaFoldDB" id="A0AA35G7Z6"/>
<keyword evidence="5" id="KW-0460">Magnesium</keyword>
<protein>
    <recommendedName>
        <fullName evidence="5">Ribonuclease VapC</fullName>
        <shortName evidence="5">RNase VapC</shortName>
        <ecNumber evidence="5">3.1.-.-</ecNumber>
    </recommendedName>
    <alternativeName>
        <fullName evidence="5">Toxin VapC</fullName>
    </alternativeName>
</protein>
<dbReference type="Gene3D" id="3.40.50.1010">
    <property type="entry name" value="5'-nuclease"/>
    <property type="match status" value="1"/>
</dbReference>
<dbReference type="GO" id="GO:0000287">
    <property type="term" value="F:magnesium ion binding"/>
    <property type="evidence" value="ECO:0007669"/>
    <property type="project" value="UniProtKB-UniRule"/>
</dbReference>
<dbReference type="HAMAP" id="MF_00265">
    <property type="entry name" value="VapC_Nob1"/>
    <property type="match status" value="1"/>
</dbReference>
<dbReference type="RefSeq" id="WP_264844464.1">
    <property type="nucleotide sequence ID" value="NZ_AP025628.1"/>
</dbReference>
<dbReference type="KEGG" id="cmic:caldi_15300"/>
<organism evidence="7 8">
    <name type="scientific">Caldinitratiruptor microaerophilus</name>
    <dbReference type="NCBI Taxonomy" id="671077"/>
    <lineage>
        <taxon>Bacteria</taxon>
        <taxon>Bacillati</taxon>
        <taxon>Bacillota</taxon>
        <taxon>Clostridia</taxon>
        <taxon>Eubacteriales</taxon>
        <taxon>Symbiobacteriaceae</taxon>
        <taxon>Caldinitratiruptor</taxon>
    </lineage>
</organism>
<dbReference type="EMBL" id="AP025628">
    <property type="protein sequence ID" value="BDG60440.1"/>
    <property type="molecule type" value="Genomic_DNA"/>
</dbReference>
<comment type="function">
    <text evidence="5">Toxic component of a toxin-antitoxin (TA) system. An RNase.</text>
</comment>
<dbReference type="EC" id="3.1.-.-" evidence="5"/>
<gene>
    <name evidence="5" type="primary">vapC</name>
    <name evidence="7" type="ORF">caldi_15300</name>
</gene>
<name>A0AA35G7Z6_9FIRM</name>
<keyword evidence="4 5" id="KW-0378">Hydrolase</keyword>
<evidence type="ECO:0000256" key="3">
    <source>
        <dbReference type="ARBA" id="ARBA00022723"/>
    </source>
</evidence>
<keyword evidence="3 5" id="KW-0479">Metal-binding</keyword>
<comment type="cofactor">
    <cofactor evidence="5">
        <name>Mg(2+)</name>
        <dbReference type="ChEBI" id="CHEBI:18420"/>
    </cofactor>
</comment>
<evidence type="ECO:0000313" key="8">
    <source>
        <dbReference type="Proteomes" id="UP001163687"/>
    </source>
</evidence>
<keyword evidence="1 5" id="KW-1277">Toxin-antitoxin system</keyword>
<keyword evidence="5" id="KW-0800">Toxin</keyword>
<dbReference type="SUPFAM" id="SSF88723">
    <property type="entry name" value="PIN domain-like"/>
    <property type="match status" value="1"/>
</dbReference>
<dbReference type="Pfam" id="PF01850">
    <property type="entry name" value="PIN"/>
    <property type="match status" value="1"/>
</dbReference>
<dbReference type="GO" id="GO:0090729">
    <property type="term" value="F:toxin activity"/>
    <property type="evidence" value="ECO:0007669"/>
    <property type="project" value="UniProtKB-KW"/>
</dbReference>
<dbReference type="GO" id="GO:0016075">
    <property type="term" value="P:rRNA catabolic process"/>
    <property type="evidence" value="ECO:0007669"/>
    <property type="project" value="TreeGrafter"/>
</dbReference>
<reference evidence="7" key="1">
    <citation type="submission" date="2022-03" db="EMBL/GenBank/DDBJ databases">
        <title>Complete genome sequence of Caldinitratiruptor microaerophilus.</title>
        <authorList>
            <person name="Mukaiyama R."/>
            <person name="Nishiyama T."/>
            <person name="Ueda K."/>
        </authorList>
    </citation>
    <scope>NUCLEOTIDE SEQUENCE</scope>
    <source>
        <strain evidence="7">JCM 16183</strain>
    </source>
</reference>
<evidence type="ECO:0000313" key="7">
    <source>
        <dbReference type="EMBL" id="BDG60440.1"/>
    </source>
</evidence>
<keyword evidence="8" id="KW-1185">Reference proteome</keyword>
<evidence type="ECO:0000259" key="6">
    <source>
        <dbReference type="Pfam" id="PF01850"/>
    </source>
</evidence>
<feature type="binding site" evidence="5">
    <location>
        <position position="101"/>
    </location>
    <ligand>
        <name>Mg(2+)</name>
        <dbReference type="ChEBI" id="CHEBI:18420"/>
    </ligand>
</feature>
<dbReference type="PANTHER" id="PTHR42188:SF1">
    <property type="entry name" value="23S RRNA-SPECIFIC ENDONUCLEASE VAPC20"/>
    <property type="match status" value="1"/>
</dbReference>
<dbReference type="Proteomes" id="UP001163687">
    <property type="component" value="Chromosome"/>
</dbReference>
<dbReference type="PANTHER" id="PTHR42188">
    <property type="entry name" value="23S RRNA-SPECIFIC ENDONUCLEASE VAPC20"/>
    <property type="match status" value="1"/>
</dbReference>
<dbReference type="InterPro" id="IPR029060">
    <property type="entry name" value="PIN-like_dom_sf"/>
</dbReference>
<feature type="domain" description="PIN" evidence="6">
    <location>
        <begin position="3"/>
        <end position="127"/>
    </location>
</feature>
<dbReference type="GO" id="GO:0016787">
    <property type="term" value="F:hydrolase activity"/>
    <property type="evidence" value="ECO:0007669"/>
    <property type="project" value="UniProtKB-KW"/>
</dbReference>
<keyword evidence="2 5" id="KW-0540">Nuclease</keyword>
<evidence type="ECO:0000256" key="1">
    <source>
        <dbReference type="ARBA" id="ARBA00022649"/>
    </source>
</evidence>
<comment type="similarity">
    <text evidence="5">Belongs to the PINc/VapC protein family.</text>
</comment>
<sequence length="156" mass="16911">MSVFVDTSALYALLDRDDANHARARATWLELRHRREPLLTHNYVLVETVALVQRRLGLEAVRALRDALLPLVTVVWVDEALHERALAATIASGRRGVSLVDRVSFEVVRLHVCRAAFAFDEDFAAMGIATLGPDAHAGGGGLANAGNHDDSGPAPR</sequence>
<evidence type="ECO:0000256" key="2">
    <source>
        <dbReference type="ARBA" id="ARBA00022722"/>
    </source>
</evidence>